<keyword evidence="6" id="KW-0812">Transmembrane</keyword>
<dbReference type="GO" id="GO:0015288">
    <property type="term" value="F:porin activity"/>
    <property type="evidence" value="ECO:0007669"/>
    <property type="project" value="UniProtKB-KW"/>
</dbReference>
<sequence>MNVETKMRLRSALGAALLSLMLGGCYSLGAAGPRTGDVRDSQDATYDNADIEIVELNHAATQRIASFSQSQTFAEIFGNAQMAAPLIERGDLIDVTIFEAPPAVLFGTTASGARLTEDPMLAANASIPQQRVDEDGTISLPFVGSLGVAGRSPAQVQRDIVSRLRGRAHDPQAIVRLVENNASNVTILGDVAKTLRVPLTTRGERLLDILAEAGGPTEDVDKTTIRLARGITATTMALETIILDPSQNVPVQTGDVVTVIHQPYSFIALGAVQQSAEIPFEGSGLSLSQALGRVGGLRDDRADVRGVFIFRFEDPDALSAETLADARTTQEGKVPVIYRLDLSDASSFFVAQDFTMRDSDILYISSAPGADLQKFLSALSNAALSTIAIGNSL</sequence>
<feature type="signal peptide" evidence="15">
    <location>
        <begin position="1"/>
        <end position="30"/>
    </location>
</feature>
<evidence type="ECO:0000313" key="19">
    <source>
        <dbReference type="Proteomes" id="UP000059113"/>
    </source>
</evidence>
<keyword evidence="13" id="KW-0998">Cell outer membrane</keyword>
<evidence type="ECO:0000256" key="5">
    <source>
        <dbReference type="ARBA" id="ARBA00022597"/>
    </source>
</evidence>
<evidence type="ECO:0000256" key="8">
    <source>
        <dbReference type="ARBA" id="ARBA00023047"/>
    </source>
</evidence>
<dbReference type="InterPro" id="IPR054765">
    <property type="entry name" value="SLBB_dom"/>
</dbReference>
<organism evidence="18 19">
    <name type="scientific">Aurantiacibacter atlanticus</name>
    <dbReference type="NCBI Taxonomy" id="1648404"/>
    <lineage>
        <taxon>Bacteria</taxon>
        <taxon>Pseudomonadati</taxon>
        <taxon>Pseudomonadota</taxon>
        <taxon>Alphaproteobacteria</taxon>
        <taxon>Sphingomonadales</taxon>
        <taxon>Erythrobacteraceae</taxon>
        <taxon>Aurantiacibacter</taxon>
    </lineage>
</organism>
<keyword evidence="3" id="KW-0813">Transport</keyword>
<keyword evidence="19" id="KW-1185">Reference proteome</keyword>
<evidence type="ECO:0000256" key="9">
    <source>
        <dbReference type="ARBA" id="ARBA00023065"/>
    </source>
</evidence>
<evidence type="ECO:0000256" key="3">
    <source>
        <dbReference type="ARBA" id="ARBA00022448"/>
    </source>
</evidence>
<dbReference type="GO" id="GO:0046930">
    <property type="term" value="C:pore complex"/>
    <property type="evidence" value="ECO:0007669"/>
    <property type="project" value="UniProtKB-KW"/>
</dbReference>
<dbReference type="AlphaFoldDB" id="A0A0H4VJH2"/>
<dbReference type="PROSITE" id="PS51257">
    <property type="entry name" value="PROKAR_LIPOPROTEIN"/>
    <property type="match status" value="1"/>
</dbReference>
<dbReference type="PANTHER" id="PTHR33619">
    <property type="entry name" value="POLYSACCHARIDE EXPORT PROTEIN GFCE-RELATED"/>
    <property type="match status" value="1"/>
</dbReference>
<keyword evidence="14" id="KW-0449">Lipoprotein</keyword>
<feature type="domain" description="SLBB" evidence="17">
    <location>
        <begin position="184"/>
        <end position="259"/>
    </location>
</feature>
<dbReference type="GO" id="GO:0006811">
    <property type="term" value="P:monoatomic ion transport"/>
    <property type="evidence" value="ECO:0007669"/>
    <property type="project" value="UniProtKB-KW"/>
</dbReference>
<evidence type="ECO:0000256" key="2">
    <source>
        <dbReference type="ARBA" id="ARBA00009450"/>
    </source>
</evidence>
<keyword evidence="9" id="KW-0406">Ion transport</keyword>
<evidence type="ECO:0000256" key="12">
    <source>
        <dbReference type="ARBA" id="ARBA00023139"/>
    </source>
</evidence>
<name>A0A0H4VJH2_9SPHN</name>
<reference evidence="19" key="2">
    <citation type="submission" date="2015-04" db="EMBL/GenBank/DDBJ databases">
        <title>The complete genome sequence of Erythrobacter sp. s21-N3.</title>
        <authorList>
            <person name="Zhuang L."/>
            <person name="Liu Y."/>
            <person name="Shao Z."/>
        </authorList>
    </citation>
    <scope>NUCLEOTIDE SEQUENCE [LARGE SCALE GENOMIC DNA]</scope>
    <source>
        <strain evidence="19">s21-N3</strain>
    </source>
</reference>
<dbReference type="STRING" id="1648404.CP97_03750"/>
<evidence type="ECO:0000256" key="7">
    <source>
        <dbReference type="ARBA" id="ARBA00022729"/>
    </source>
</evidence>
<dbReference type="Pfam" id="PF02563">
    <property type="entry name" value="Poly_export"/>
    <property type="match status" value="1"/>
</dbReference>
<dbReference type="Gene3D" id="3.30.1950.10">
    <property type="entry name" value="wza like domain"/>
    <property type="match status" value="1"/>
</dbReference>
<dbReference type="Proteomes" id="UP000059113">
    <property type="component" value="Chromosome"/>
</dbReference>
<evidence type="ECO:0000256" key="11">
    <source>
        <dbReference type="ARBA" id="ARBA00023136"/>
    </source>
</evidence>
<evidence type="ECO:0000256" key="1">
    <source>
        <dbReference type="ARBA" id="ARBA00004571"/>
    </source>
</evidence>
<evidence type="ECO:0000256" key="6">
    <source>
        <dbReference type="ARBA" id="ARBA00022692"/>
    </source>
</evidence>
<keyword evidence="5" id="KW-0762">Sugar transport</keyword>
<evidence type="ECO:0000256" key="15">
    <source>
        <dbReference type="SAM" id="SignalP"/>
    </source>
</evidence>
<dbReference type="RefSeq" id="WP_048884846.1">
    <property type="nucleotide sequence ID" value="NZ_CP011310.1"/>
</dbReference>
<dbReference type="InterPro" id="IPR049712">
    <property type="entry name" value="Poly_export"/>
</dbReference>
<evidence type="ECO:0000313" key="18">
    <source>
        <dbReference type="EMBL" id="AKQ43134.2"/>
    </source>
</evidence>
<dbReference type="Gene3D" id="3.10.560.10">
    <property type="entry name" value="Outer membrane lipoprotein wza domain like"/>
    <property type="match status" value="2"/>
</dbReference>
<feature type="domain" description="SLBB" evidence="17">
    <location>
        <begin position="268"/>
        <end position="364"/>
    </location>
</feature>
<keyword evidence="4" id="KW-1134">Transmembrane beta strand</keyword>
<comment type="subcellular location">
    <subcellularLocation>
        <location evidence="1">Cell outer membrane</location>
        <topology evidence="1">Multi-pass membrane protein</topology>
    </subcellularLocation>
</comment>
<evidence type="ECO:0000259" key="17">
    <source>
        <dbReference type="Pfam" id="PF22461"/>
    </source>
</evidence>
<evidence type="ECO:0000256" key="10">
    <source>
        <dbReference type="ARBA" id="ARBA00023114"/>
    </source>
</evidence>
<keyword evidence="7 15" id="KW-0732">Signal</keyword>
<gene>
    <name evidence="18" type="ORF">CP97_03750</name>
</gene>
<dbReference type="EMBL" id="CP011310">
    <property type="protein sequence ID" value="AKQ43134.2"/>
    <property type="molecule type" value="Genomic_DNA"/>
</dbReference>
<evidence type="ECO:0000256" key="13">
    <source>
        <dbReference type="ARBA" id="ARBA00023237"/>
    </source>
</evidence>
<keyword evidence="12" id="KW-0564">Palmitate</keyword>
<dbReference type="KEGG" id="ery:CP97_03750"/>
<evidence type="ECO:0000259" key="16">
    <source>
        <dbReference type="Pfam" id="PF02563"/>
    </source>
</evidence>
<keyword evidence="10" id="KW-0626">Porin</keyword>
<dbReference type="GO" id="GO:0009279">
    <property type="term" value="C:cell outer membrane"/>
    <property type="evidence" value="ECO:0007669"/>
    <property type="project" value="UniProtKB-SubCell"/>
</dbReference>
<reference evidence="18 19" key="1">
    <citation type="journal article" date="2015" name="Int. J. Syst. Evol. Microbiol.">
        <title>Erythrobacter atlanticus sp. nov., a bacterium from ocean sediment able to degrade polycyclic aromatic hydrocarbons.</title>
        <authorList>
            <person name="Zhuang L."/>
            <person name="Liu Y."/>
            <person name="Wang L."/>
            <person name="Wang W."/>
            <person name="Shao Z."/>
        </authorList>
    </citation>
    <scope>NUCLEOTIDE SEQUENCE [LARGE SCALE GENOMIC DNA]</scope>
    <source>
        <strain evidence="19">s21-N3</strain>
    </source>
</reference>
<comment type="similarity">
    <text evidence="2">Belongs to the BexD/CtrA/VexA family.</text>
</comment>
<feature type="chain" id="PRO_5007772118" evidence="15">
    <location>
        <begin position="31"/>
        <end position="393"/>
    </location>
</feature>
<dbReference type="GO" id="GO:0015159">
    <property type="term" value="F:polysaccharide transmembrane transporter activity"/>
    <property type="evidence" value="ECO:0007669"/>
    <property type="project" value="InterPro"/>
</dbReference>
<keyword evidence="8" id="KW-0625">Polysaccharide transport</keyword>
<feature type="domain" description="Polysaccharide export protein N-terminal" evidence="16">
    <location>
        <begin position="85"/>
        <end position="177"/>
    </location>
</feature>
<dbReference type="OrthoDB" id="7198507at2"/>
<proteinExistence type="inferred from homology"/>
<keyword evidence="11" id="KW-0472">Membrane</keyword>
<evidence type="ECO:0000256" key="4">
    <source>
        <dbReference type="ARBA" id="ARBA00022452"/>
    </source>
</evidence>
<evidence type="ECO:0000256" key="14">
    <source>
        <dbReference type="ARBA" id="ARBA00023288"/>
    </source>
</evidence>
<protein>
    <submittedName>
        <fullName evidence="18">Capsular polysaccharide biosynthesis protein</fullName>
    </submittedName>
</protein>
<dbReference type="InterPro" id="IPR003715">
    <property type="entry name" value="Poly_export_N"/>
</dbReference>
<dbReference type="PANTHER" id="PTHR33619:SF3">
    <property type="entry name" value="POLYSACCHARIDE EXPORT PROTEIN GFCE-RELATED"/>
    <property type="match status" value="1"/>
</dbReference>
<dbReference type="Pfam" id="PF22461">
    <property type="entry name" value="SLBB_2"/>
    <property type="match status" value="2"/>
</dbReference>
<accession>A0A0H4VJH2</accession>